<organism evidence="1 2">
    <name type="scientific">Hymenobacter ginsengisoli</name>
    <dbReference type="NCBI Taxonomy" id="1051626"/>
    <lineage>
        <taxon>Bacteria</taxon>
        <taxon>Pseudomonadati</taxon>
        <taxon>Bacteroidota</taxon>
        <taxon>Cytophagia</taxon>
        <taxon>Cytophagales</taxon>
        <taxon>Hymenobacteraceae</taxon>
        <taxon>Hymenobacter</taxon>
    </lineage>
</organism>
<dbReference type="Proteomes" id="UP001501243">
    <property type="component" value="Unassembled WGS sequence"/>
</dbReference>
<comment type="caution">
    <text evidence="1">The sequence shown here is derived from an EMBL/GenBank/DDBJ whole genome shotgun (WGS) entry which is preliminary data.</text>
</comment>
<keyword evidence="2" id="KW-1185">Reference proteome</keyword>
<reference evidence="2" key="1">
    <citation type="journal article" date="2019" name="Int. J. Syst. Evol. Microbiol.">
        <title>The Global Catalogue of Microorganisms (GCM) 10K type strain sequencing project: providing services to taxonomists for standard genome sequencing and annotation.</title>
        <authorList>
            <consortium name="The Broad Institute Genomics Platform"/>
            <consortium name="The Broad Institute Genome Sequencing Center for Infectious Disease"/>
            <person name="Wu L."/>
            <person name="Ma J."/>
        </authorList>
    </citation>
    <scope>NUCLEOTIDE SEQUENCE [LARGE SCALE GENOMIC DNA]</scope>
    <source>
        <strain evidence="2">JCM 17841</strain>
    </source>
</reference>
<dbReference type="EMBL" id="BAABGQ010000006">
    <property type="protein sequence ID" value="GAA4501510.1"/>
    <property type="molecule type" value="Genomic_DNA"/>
</dbReference>
<gene>
    <name evidence="1" type="ORF">GCM10023172_23480</name>
</gene>
<evidence type="ECO:0000313" key="2">
    <source>
        <dbReference type="Proteomes" id="UP001501243"/>
    </source>
</evidence>
<protein>
    <submittedName>
        <fullName evidence="1">Uncharacterized protein</fullName>
    </submittedName>
</protein>
<sequence>MVRPGFRLPPAKGLAFVSSVTTVAVSRNLSPSIADKAATLESARLLSLALLQHRAELQLRNEVTIPDSLLLAARKEKYNAVLGIEQHWQLAGGANLPVLDYLLAQQRQRYALLTVASGLTYIPKWPPPNLAGLPRLGSSPGPPYTPAGQPRSNIFLLIYDQQQHAIVYYRHTPPLATSEPLDGLALQHDFAKLLKKDFPSAKKRD</sequence>
<accession>A0ABP8QDK1</accession>
<evidence type="ECO:0000313" key="1">
    <source>
        <dbReference type="EMBL" id="GAA4501510.1"/>
    </source>
</evidence>
<name>A0ABP8QDK1_9BACT</name>
<proteinExistence type="predicted"/>